<dbReference type="InterPro" id="IPR027417">
    <property type="entry name" value="P-loop_NTPase"/>
</dbReference>
<dbReference type="Gene3D" id="3.40.50.300">
    <property type="entry name" value="P-loop containing nucleotide triphosphate hydrolases"/>
    <property type="match status" value="1"/>
</dbReference>
<dbReference type="AlphaFoldDB" id="A0A6V8I7M8"/>
<dbReference type="Proteomes" id="UP000548726">
    <property type="component" value="Unassembled WGS sequence"/>
</dbReference>
<dbReference type="Gene3D" id="3.30.420.240">
    <property type="match status" value="1"/>
</dbReference>
<evidence type="ECO:0000313" key="2">
    <source>
        <dbReference type="Proteomes" id="UP000548726"/>
    </source>
</evidence>
<keyword evidence="2" id="KW-1185">Reference proteome</keyword>
<dbReference type="PIRSF" id="PIRSF007056">
    <property type="entry name" value="UCP007056"/>
    <property type="match status" value="1"/>
</dbReference>
<evidence type="ECO:0000313" key="1">
    <source>
        <dbReference type="EMBL" id="GFE93511.1"/>
    </source>
</evidence>
<proteinExistence type="predicted"/>
<sequence length="526" mass="58902">MSGALLSSSALDPLLPYQQDVIRECLSNPVTVIEKSRRIGISWVLSWLAVTVATAAPSAGGMDVFYMGYEKDMTRTFIDDCAAHALLLTGVSAEVAEEIFKDPDKPEKEIHVFRIKFASGFEIVALPSVPRSFRSKQGLVILDEAAFVDNLAEMIKAALALRIWGARIIILSTHKGVTNPFNELILDCRSGKKPYHVMRITFDEAVEQGLYKKICQKNGLEWSAEAEKKWYDEIISEFGDLADEELHVIPANDNEAFIPFGLIQARQVKGVPVVELELTSEFTLKDKSERESFVKDWCEENLAPLLDKFDPKLRHAFGEDFARSGDLTVFWFLAIERSFMKRTPFIVELRNVPHEQQKQILFYILKKLPNFTGAMDGRGNGHYLAEVTAQEYPNRVEIVMISEAWYRESMPPLKAAFEEGEVTIPYDSGVQDDIRCLRTIRGVARVPESRSSDEKGKRHGDAAIALAMAIMASKAEVMEYGFTAIPNPLAPGVANENSGADSLERELLMERAGMGNPYGLRGRVRL</sequence>
<evidence type="ECO:0008006" key="3">
    <source>
        <dbReference type="Google" id="ProtNLM"/>
    </source>
</evidence>
<protein>
    <recommendedName>
        <fullName evidence="3">Terminase large subunit gp17-like C-terminal domain-containing protein</fullName>
    </recommendedName>
</protein>
<name>A0A6V8I7M8_9PROT</name>
<gene>
    <name evidence="1" type="ORF">DmAi_15700</name>
</gene>
<dbReference type="InterPro" id="IPR012036">
    <property type="entry name" value="Phage_Mu_Gp28"/>
</dbReference>
<reference evidence="1 2" key="1">
    <citation type="journal article" date="2020" name="Cell Rep.">
        <title>Local necrotic cells trigger systemic immune activation via gut microbiome dysbiosis in Drosophila.</title>
        <authorList>
            <person name="Kosakamoto H."/>
            <person name="Yamauchi T."/>
            <person name="Akuzawa-Tokita Y."/>
            <person name="Nishimura K."/>
            <person name="Soga T."/>
            <person name="Murakami T."/>
            <person name="Mori H."/>
            <person name="Yamamoto K."/>
            <person name="Miyazaki R."/>
            <person name="Koto A."/>
            <person name="Miura M."/>
            <person name="Obata F."/>
        </authorList>
    </citation>
    <scope>NUCLEOTIDE SEQUENCE [LARGE SCALE GENOMIC DNA]</scope>
    <source>
        <strain evidence="1 2">Ai</strain>
    </source>
</reference>
<organism evidence="1 2">
    <name type="scientific">Acetobacter persici</name>
    <dbReference type="NCBI Taxonomy" id="1076596"/>
    <lineage>
        <taxon>Bacteria</taxon>
        <taxon>Pseudomonadati</taxon>
        <taxon>Pseudomonadota</taxon>
        <taxon>Alphaproteobacteria</taxon>
        <taxon>Acetobacterales</taxon>
        <taxon>Acetobacteraceae</taxon>
        <taxon>Acetobacter</taxon>
    </lineage>
</organism>
<accession>A0A6V8I7M8</accession>
<dbReference type="RefSeq" id="WP_237388837.1">
    <property type="nucleotide sequence ID" value="NZ_BLJP01000005.1"/>
</dbReference>
<dbReference type="EMBL" id="BLJP01000005">
    <property type="protein sequence ID" value="GFE93511.1"/>
    <property type="molecule type" value="Genomic_DNA"/>
</dbReference>
<comment type="caution">
    <text evidence="1">The sequence shown here is derived from an EMBL/GenBank/DDBJ whole genome shotgun (WGS) entry which is preliminary data.</text>
</comment>